<dbReference type="Proteomes" id="UP000235584">
    <property type="component" value="Chromosome"/>
</dbReference>
<evidence type="ECO:0000313" key="7">
    <source>
        <dbReference type="Proteomes" id="UP000235584"/>
    </source>
</evidence>
<dbReference type="GO" id="GO:0003735">
    <property type="term" value="F:structural constituent of ribosome"/>
    <property type="evidence" value="ECO:0007669"/>
    <property type="project" value="InterPro"/>
</dbReference>
<evidence type="ECO:0000256" key="2">
    <source>
        <dbReference type="ARBA" id="ARBA00011838"/>
    </source>
</evidence>
<dbReference type="CDD" id="cd01658">
    <property type="entry name" value="Ribosomal_L30"/>
    <property type="match status" value="1"/>
</dbReference>
<keyword evidence="7" id="KW-1185">Reference proteome</keyword>
<dbReference type="AlphaFoldDB" id="A0A2K9NWT7"/>
<gene>
    <name evidence="6" type="ORF">C0V70_18035</name>
</gene>
<dbReference type="KEGG" id="bsto:C0V70_18035"/>
<accession>A0A2K9NWT7</accession>
<dbReference type="PANTHER" id="PTHR15892">
    <property type="entry name" value="MITOCHONDRIAL RIBOSOMAL PROTEIN L30"/>
    <property type="match status" value="1"/>
</dbReference>
<dbReference type="PANTHER" id="PTHR15892:SF2">
    <property type="entry name" value="LARGE RIBOSOMAL SUBUNIT PROTEIN UL30M"/>
    <property type="match status" value="1"/>
</dbReference>
<dbReference type="GO" id="GO:0006412">
    <property type="term" value="P:translation"/>
    <property type="evidence" value="ECO:0007669"/>
    <property type="project" value="InterPro"/>
</dbReference>
<dbReference type="InterPro" id="IPR005996">
    <property type="entry name" value="Ribosomal_uL30_bac-type"/>
</dbReference>
<evidence type="ECO:0000256" key="5">
    <source>
        <dbReference type="ARBA" id="ARBA00035492"/>
    </source>
</evidence>
<keyword evidence="4" id="KW-0687">Ribonucleoprotein</keyword>
<dbReference type="Pfam" id="PF00327">
    <property type="entry name" value="Ribosomal_L30"/>
    <property type="match status" value="1"/>
</dbReference>
<protein>
    <recommendedName>
        <fullName evidence="5">50S ribosomal protein L30</fullName>
    </recommendedName>
</protein>
<dbReference type="PIRSF" id="PIRSF002211">
    <property type="entry name" value="Ribosomal_L30_bac-type"/>
    <property type="match status" value="1"/>
</dbReference>
<evidence type="ECO:0000313" key="6">
    <source>
        <dbReference type="EMBL" id="AUN99972.1"/>
    </source>
</evidence>
<dbReference type="Gene3D" id="3.30.1390.20">
    <property type="entry name" value="Ribosomal protein L30, ferredoxin-like fold domain"/>
    <property type="match status" value="1"/>
</dbReference>
<organism evidence="6 7">
    <name type="scientific">Bacteriovorax stolpii</name>
    <name type="common">Bdellovibrio stolpii</name>
    <dbReference type="NCBI Taxonomy" id="960"/>
    <lineage>
        <taxon>Bacteria</taxon>
        <taxon>Pseudomonadati</taxon>
        <taxon>Bdellovibrionota</taxon>
        <taxon>Bacteriovoracia</taxon>
        <taxon>Bacteriovoracales</taxon>
        <taxon>Bacteriovoracaceae</taxon>
        <taxon>Bacteriovorax</taxon>
    </lineage>
</organism>
<dbReference type="GO" id="GO:0022625">
    <property type="term" value="C:cytosolic large ribosomal subunit"/>
    <property type="evidence" value="ECO:0007669"/>
    <property type="project" value="TreeGrafter"/>
</dbReference>
<dbReference type="InterPro" id="IPR036919">
    <property type="entry name" value="Ribo_uL30_ferredoxin-like_sf"/>
</dbReference>
<dbReference type="NCBIfam" id="TIGR01308">
    <property type="entry name" value="rpmD_bact"/>
    <property type="match status" value="1"/>
</dbReference>
<dbReference type="OrthoDB" id="9812790at2"/>
<comment type="similarity">
    <text evidence="1">Belongs to the universal ribosomal protein uL30 family.</text>
</comment>
<name>A0A2K9NWT7_BACTC</name>
<sequence length="62" mass="6656">MAKTSSTIKVKLVKGLPGTTKGVQANVRGLGLRKVGQVSELENTPSVRGMIKKIIHMLKVVE</sequence>
<keyword evidence="3 6" id="KW-0689">Ribosomal protein</keyword>
<proteinExistence type="inferred from homology"/>
<comment type="subunit">
    <text evidence="2">Part of the 50S ribosomal subunit.</text>
</comment>
<dbReference type="RefSeq" id="WP_102245261.1">
    <property type="nucleotide sequence ID" value="NZ_CP025704.1"/>
</dbReference>
<dbReference type="SUPFAM" id="SSF55129">
    <property type="entry name" value="Ribosomal protein L30p/L7e"/>
    <property type="match status" value="1"/>
</dbReference>
<evidence type="ECO:0000256" key="4">
    <source>
        <dbReference type="ARBA" id="ARBA00023274"/>
    </source>
</evidence>
<evidence type="ECO:0000256" key="3">
    <source>
        <dbReference type="ARBA" id="ARBA00022980"/>
    </source>
</evidence>
<dbReference type="EMBL" id="CP025704">
    <property type="protein sequence ID" value="AUN99972.1"/>
    <property type="molecule type" value="Genomic_DNA"/>
</dbReference>
<evidence type="ECO:0000256" key="1">
    <source>
        <dbReference type="ARBA" id="ARBA00007594"/>
    </source>
</evidence>
<reference evidence="6 7" key="1">
    <citation type="submission" date="2018-01" db="EMBL/GenBank/DDBJ databases">
        <title>Complete genome sequence of Bacteriovorax stolpii DSM12778.</title>
        <authorList>
            <person name="Tang B."/>
            <person name="Chang J."/>
        </authorList>
    </citation>
    <scope>NUCLEOTIDE SEQUENCE [LARGE SCALE GENOMIC DNA]</scope>
    <source>
        <strain evidence="6 7">DSM 12778</strain>
    </source>
</reference>
<dbReference type="HAMAP" id="MF_01371_B">
    <property type="entry name" value="Ribosomal_uL30_B"/>
    <property type="match status" value="1"/>
</dbReference>
<dbReference type="InterPro" id="IPR016082">
    <property type="entry name" value="Ribosomal_uL30_ferredoxin-like"/>
</dbReference>